<feature type="compositionally biased region" description="Low complexity" evidence="1">
    <location>
        <begin position="138"/>
        <end position="148"/>
    </location>
</feature>
<keyword evidence="3" id="KW-1185">Reference proteome</keyword>
<dbReference type="EMBL" id="LRGB01001574">
    <property type="protein sequence ID" value="KZS11651.1"/>
    <property type="molecule type" value="Genomic_DNA"/>
</dbReference>
<dbReference type="PANTHER" id="PTHR48465">
    <property type="entry name" value="PROTEIN SSUH2 HOMOLOG"/>
    <property type="match status" value="1"/>
</dbReference>
<sequence length="476" mass="52717">MADQRQSRKNDYEEIPGQVIMMKTLPSFHYSLDDGGTAVTIPGSRGFVPPPILLQRSPPSYGETSTSRQVANLDGHVQSEDQGVRPKSSLLPVAGLSSEEGYKSQLSSSAFDEFIIEGYEHVTYETTLIKPPPPEPISGDGDSSSRRGNAAVPNIDDLTARDAVLSYVSQNRCWGLACAREMTIMDITASSAFHYNLETCTEKRTAVWIHEPYTGQVIDSADRGPSPKPWDVLVVPPNPYREGQIVVEVPHSARVVNCYDCSTMGRRRCWSCFGNGEIQCNPCNGTGKILEQESGGASEAQRANAPVIPKACYQCGGGGKRRCVVCLGPGQLPCKTCLARGQLKLSLQLTVSWRLYKSDRIVERTAVPELLIRSVQGRVAFDEEKAAVWPINFFPDEAVNHASRELLDEHRARLSSEKTIAQRQSVRMVPVHQVAYVWRNYRGFFYIYGYDNLVHFPDYPQKACCGLSELLSCSIQ</sequence>
<dbReference type="PANTHER" id="PTHR48465:SF1">
    <property type="entry name" value="PROTEIN SSUH2 HOMOLOG"/>
    <property type="match status" value="1"/>
</dbReference>
<dbReference type="InterPro" id="IPR052789">
    <property type="entry name" value="SSUH2_homolog"/>
</dbReference>
<evidence type="ECO:0000313" key="3">
    <source>
        <dbReference type="Proteomes" id="UP000076858"/>
    </source>
</evidence>
<gene>
    <name evidence="2" type="ORF">APZ42_023582</name>
</gene>
<evidence type="ECO:0000313" key="2">
    <source>
        <dbReference type="EMBL" id="KZS11651.1"/>
    </source>
</evidence>
<protein>
    <submittedName>
        <fullName evidence="2">Protein SSUH2</fullName>
    </submittedName>
</protein>
<dbReference type="OrthoDB" id="6348807at2759"/>
<organism evidence="2 3">
    <name type="scientific">Daphnia magna</name>
    <dbReference type="NCBI Taxonomy" id="35525"/>
    <lineage>
        <taxon>Eukaryota</taxon>
        <taxon>Metazoa</taxon>
        <taxon>Ecdysozoa</taxon>
        <taxon>Arthropoda</taxon>
        <taxon>Crustacea</taxon>
        <taxon>Branchiopoda</taxon>
        <taxon>Diplostraca</taxon>
        <taxon>Cladocera</taxon>
        <taxon>Anomopoda</taxon>
        <taxon>Daphniidae</taxon>
        <taxon>Daphnia</taxon>
    </lineage>
</organism>
<evidence type="ECO:0000256" key="1">
    <source>
        <dbReference type="SAM" id="MobiDB-lite"/>
    </source>
</evidence>
<reference evidence="2 3" key="1">
    <citation type="submission" date="2016-03" db="EMBL/GenBank/DDBJ databases">
        <title>EvidentialGene: Evidence-directed Construction of Genes on Genomes.</title>
        <authorList>
            <person name="Gilbert D.G."/>
            <person name="Choi J.-H."/>
            <person name="Mockaitis K."/>
            <person name="Colbourne J."/>
            <person name="Pfrender M."/>
        </authorList>
    </citation>
    <scope>NUCLEOTIDE SEQUENCE [LARGE SCALE GENOMIC DNA]</scope>
    <source>
        <strain evidence="2 3">Xinb3</strain>
        <tissue evidence="2">Complete organism</tissue>
    </source>
</reference>
<dbReference type="Proteomes" id="UP000076858">
    <property type="component" value="Unassembled WGS sequence"/>
</dbReference>
<proteinExistence type="predicted"/>
<comment type="caution">
    <text evidence="2">The sequence shown here is derived from an EMBL/GenBank/DDBJ whole genome shotgun (WGS) entry which is preliminary data.</text>
</comment>
<dbReference type="AlphaFoldDB" id="A0A164UTD1"/>
<name>A0A164UTD1_9CRUS</name>
<accession>A0A164UTD1</accession>
<feature type="region of interest" description="Disordered" evidence="1">
    <location>
        <begin position="127"/>
        <end position="151"/>
    </location>
</feature>